<accession>A0A2N9J0U5</accession>
<dbReference type="PANTHER" id="PTHR33116">
    <property type="entry name" value="REVERSE TRANSCRIPTASE ZINC-BINDING DOMAIN-CONTAINING PROTEIN-RELATED-RELATED"/>
    <property type="match status" value="1"/>
</dbReference>
<name>A0A2N9J0U5_FAGSY</name>
<dbReference type="SUPFAM" id="SSF56672">
    <property type="entry name" value="DNA/RNA polymerases"/>
    <property type="match status" value="1"/>
</dbReference>
<protein>
    <recommendedName>
        <fullName evidence="2">Reverse transcriptase domain-containing protein</fullName>
    </recommendedName>
</protein>
<dbReference type="Pfam" id="PF03372">
    <property type="entry name" value="Exo_endo_phos"/>
    <property type="match status" value="1"/>
</dbReference>
<dbReference type="InterPro" id="IPR005135">
    <property type="entry name" value="Endo/exonuclease/phosphatase"/>
</dbReference>
<gene>
    <name evidence="3" type="ORF">FSB_LOCUS58097</name>
</gene>
<dbReference type="InterPro" id="IPR043502">
    <property type="entry name" value="DNA/RNA_pol_sf"/>
</dbReference>
<dbReference type="EMBL" id="OIVN01006306">
    <property type="protein sequence ID" value="SPD30215.1"/>
    <property type="molecule type" value="Genomic_DNA"/>
</dbReference>
<dbReference type="SUPFAM" id="SSF56219">
    <property type="entry name" value="DNase I-like"/>
    <property type="match status" value="1"/>
</dbReference>
<evidence type="ECO:0000259" key="2">
    <source>
        <dbReference type="PROSITE" id="PS50878"/>
    </source>
</evidence>
<evidence type="ECO:0000313" key="3">
    <source>
        <dbReference type="EMBL" id="SPD30215.1"/>
    </source>
</evidence>
<feature type="region of interest" description="Disordered" evidence="1">
    <location>
        <begin position="1778"/>
        <end position="1803"/>
    </location>
</feature>
<reference evidence="3" key="1">
    <citation type="submission" date="2018-02" db="EMBL/GenBank/DDBJ databases">
        <authorList>
            <person name="Cohen D.B."/>
            <person name="Kent A.D."/>
        </authorList>
    </citation>
    <scope>NUCLEOTIDE SEQUENCE</scope>
</reference>
<dbReference type="PANTHER" id="PTHR33116:SF78">
    <property type="entry name" value="OS12G0587133 PROTEIN"/>
    <property type="match status" value="1"/>
</dbReference>
<sequence>MGGVRSFRIESKRFDLIKEGDGLDSVSLIESGRYKRHSVSMGKEGARWLRRCIEENISRETEQAFIRTFRESNKGYVIRRFTNLHGRYLEVTDYGRGGCKGRLAIPKGQNQSGWRGFNKELALLLMPIPVEERRNQPRRGYMNTAEDDTLKRISVKERLGPTVSYVDSLRIPASQHQAGNSKSLTLQDPVSKSLKSPEITHPKDTANGNEGGKAKFEEKFLGVNPFRRSGKDMAYPNLKISVNVEGKRTVTWDSKAKKAESAGAVLTRPQVGQVIQKPNTLARVAPEEMFSGPSQFEWGETSTKDHKLKQVWVPKRVSGGPLVTAQSLNATNDAVTLMDTSRGSLLESTIIPDIFIQELTWLKFWTSSEGGCRSFRLDYNGGFNFSVPRNIVGCWGFWRGKASTTLFLGDYTTEWANDVEEAENGPYMEGQCLAVVPCVSIPEVSTEGALLDISPLNSYRGEYIEGDQSEWVRQNMEAFSKQMGVSIEGCELEAMTLFTAIERRWRQPGVSRARKCTNQSKARKGVRESRNLLTTVNYGASLTQGSGSPISWVSTFSMHLRIISWNVRGLNCRLKRSQIKNALKLWKGEVICLQETKLENISRSVVRSLWSNWFADWKFLESEGASGGILLMWDNRVTEVQDCVKGQFSISCRFKNVQDHFEWAFSGVYGPNLDVDRFILWDELAGVRSWWGVPWCIGGDFNVVRFPSEKLRAGRLTRAMTTFSDFIAELGLIDLPLLEGQFTWSNNQDPPSKSRIDRFLLSSDWEDHFSHVVQKALPRFVSDHCPISLDSGTYIRGKSYFKFENMCLRHEAFTGKVRDWWGSYDFQGSPSFVLASKLKVLKEDIKKWNMESFGDVHIKKLDLMRDLQDLEAKENQGLFTGEDRVHRLNTQSELEKTLLLDEVSWRQKSRVQWLKEGDKNTKFFHRTANANRRNNCIERGLEFSSLEAGEATHLERPFSEEEVVLALNQISGEKAPGPDGFTLAFFHHCWDVVKKEVLDSIQEIFRPISLTGSIYKIISKVLANQLRDVLGSLLSPTQNAFIQGRQIQDSMLIANESLDSRIKSDIPGLICKLDLEKAYDHVSWSFLMYLLERCGFGVKWRNWIHFCISSVRFSVLINGTPCGFFPSSRGLRQGESLSPLMFVLVMEALSRLMDRAVDRGYLEGFSVDNSNAAGLKVSHMLFADDTLVFCGATRDQLYHLKGVMLCFEAVSGLRINLGKFEIVPVGPVADVENLVQVLGGRVGSLPMKYLGLPLGARYKSKEIWNPILEKMERRLAGWKRSCLSKGGRLTLIKSTLSSLPTYFLSLFVVPASVAHRIEKLQGDFLWGGLGDEFKFHLVNWRTIRAPIQQGGLGLRRIIPFNQALLGKWLWRFANERNAYWRQVIVCKYGCERDGWHSKEGRGRHGVCLWKHIQAGWSRFSRYVQYTVGSGDSVRFWVDRWSEEGLLREIFPAIYQIALHKQATVSEYLSWHQDDMVWTVTLQRSLQDWELGEYTALMAFLYKLKINRTIVDQLRWPSTTSGLFEVRSYYRLLTFHNTTNFPWRSIWQSRVPHKVAVFSWLVAQGKILTLDNLRCPGIWVLDWCFMCKRAGESVNRLMIHCEYAQELWSMIFCLFGVSWAMPQTTYELLHCWRRKGPTYVVWNAIPSCLMWLLWRERNQRAFKDAERHSADLKLILIRTLMEWTAAISSQSFPSVFAFIDGCEAQGCGFKTHQDQAQSSQSSTGLDLCRSGSYDHAKQLASELPLKTFSASDGENRIEENPVRDQHVGNNNAKELAEKKTLAEDAQLSKPEDSQLLLNEKKDSSDKGGLFLNATSYATSSGVLSKGHGKTSYGEHSDGAASTKVHGEPQSLHSRGRPGSSASSCSDYAGGASASAGPGISPSSSVGSLSSEKSTLNPHAKEFKLNPNAKSFIPSQMPVRPQSPVSDGSFYFPPNVSAVPHMPGMPVGIGIGPSYPGHQPVIYPQVAPTPQQYFHANGPQYGQQMLVSPPRQVVYMPNYQHDMPYKGRDF</sequence>
<dbReference type="InterPro" id="IPR036691">
    <property type="entry name" value="Endo/exonu/phosph_ase_sf"/>
</dbReference>
<feature type="region of interest" description="Disordered" evidence="1">
    <location>
        <begin position="1819"/>
        <end position="1903"/>
    </location>
</feature>
<dbReference type="InterPro" id="IPR026960">
    <property type="entry name" value="RVT-Znf"/>
</dbReference>
<evidence type="ECO:0000256" key="1">
    <source>
        <dbReference type="SAM" id="MobiDB-lite"/>
    </source>
</evidence>
<feature type="region of interest" description="Disordered" evidence="1">
    <location>
        <begin position="174"/>
        <end position="212"/>
    </location>
</feature>
<proteinExistence type="predicted"/>
<feature type="compositionally biased region" description="Polar residues" evidence="1">
    <location>
        <begin position="174"/>
        <end position="194"/>
    </location>
</feature>
<feature type="domain" description="Reverse transcriptase" evidence="2">
    <location>
        <begin position="974"/>
        <end position="1254"/>
    </location>
</feature>
<dbReference type="Gene3D" id="3.60.10.10">
    <property type="entry name" value="Endonuclease/exonuclease/phosphatase"/>
    <property type="match status" value="1"/>
</dbReference>
<dbReference type="GO" id="GO:0003824">
    <property type="term" value="F:catalytic activity"/>
    <property type="evidence" value="ECO:0007669"/>
    <property type="project" value="InterPro"/>
</dbReference>
<dbReference type="InterPro" id="IPR000477">
    <property type="entry name" value="RT_dom"/>
</dbReference>
<feature type="compositionally biased region" description="Low complexity" evidence="1">
    <location>
        <begin position="1856"/>
        <end position="1892"/>
    </location>
</feature>
<organism evidence="3">
    <name type="scientific">Fagus sylvatica</name>
    <name type="common">Beechnut</name>
    <dbReference type="NCBI Taxonomy" id="28930"/>
    <lineage>
        <taxon>Eukaryota</taxon>
        <taxon>Viridiplantae</taxon>
        <taxon>Streptophyta</taxon>
        <taxon>Embryophyta</taxon>
        <taxon>Tracheophyta</taxon>
        <taxon>Spermatophyta</taxon>
        <taxon>Magnoliopsida</taxon>
        <taxon>eudicotyledons</taxon>
        <taxon>Gunneridae</taxon>
        <taxon>Pentapetalae</taxon>
        <taxon>rosids</taxon>
        <taxon>fabids</taxon>
        <taxon>Fagales</taxon>
        <taxon>Fagaceae</taxon>
        <taxon>Fagus</taxon>
    </lineage>
</organism>
<dbReference type="CDD" id="cd01650">
    <property type="entry name" value="RT_nLTR_like"/>
    <property type="match status" value="1"/>
</dbReference>
<dbReference type="Pfam" id="PF13966">
    <property type="entry name" value="zf-RVT"/>
    <property type="match status" value="1"/>
</dbReference>
<dbReference type="Pfam" id="PF00078">
    <property type="entry name" value="RVT_1"/>
    <property type="match status" value="1"/>
</dbReference>
<dbReference type="PROSITE" id="PS50878">
    <property type="entry name" value="RT_POL"/>
    <property type="match status" value="1"/>
</dbReference>